<keyword evidence="1" id="KW-0614">Plasmid</keyword>
<dbReference type="Proteomes" id="UP000019443">
    <property type="component" value="Plasmid pLPU83d"/>
</dbReference>
<dbReference type="KEGG" id="rhl:LPU83_pLPU83d_1920"/>
<geneLocation type="plasmid" evidence="1 2">
    <name>pLPU83d</name>
</geneLocation>
<accession>W6RSZ1</accession>
<sequence length="93" mass="10575">MFRMSLCVSPCRGWGAVDRLLGSRPHTQRGLVRRRALLGGRENVVVGDIRDRNCDFGRREADQFFALNDLVYGFLYLLTAGRKPVGVVDDYRT</sequence>
<proteinExistence type="predicted"/>
<dbReference type="HOGENOM" id="CLU_2397571_0_0_5"/>
<dbReference type="EMBL" id="HG916855">
    <property type="protein sequence ID" value="CDM63290.1"/>
    <property type="molecule type" value="Genomic_DNA"/>
</dbReference>
<name>W6RSZ1_9HYPH</name>
<organism evidence="1 2">
    <name type="scientific">Rhizobium favelukesii</name>
    <dbReference type="NCBI Taxonomy" id="348824"/>
    <lineage>
        <taxon>Bacteria</taxon>
        <taxon>Pseudomonadati</taxon>
        <taxon>Pseudomonadota</taxon>
        <taxon>Alphaproteobacteria</taxon>
        <taxon>Hyphomicrobiales</taxon>
        <taxon>Rhizobiaceae</taxon>
        <taxon>Rhizobium/Agrobacterium group</taxon>
        <taxon>Rhizobium</taxon>
    </lineage>
</organism>
<gene>
    <name evidence="1" type="ORF">LPU83_pLPU83d_1920</name>
</gene>
<dbReference type="AlphaFoldDB" id="W6RSZ1"/>
<reference evidence="1" key="1">
    <citation type="submission" date="2013-11" db="EMBL/GenBank/DDBJ databases">
        <title>Draft genome sequence of the broad-host-range Rhizobium sp. LPU83 strain, a member of the low-genetic diversity Oregon-like Rhizobium sp. group.</title>
        <authorList>
            <person name="Wibberg D."/>
            <person name="Puehler A."/>
            <person name="Schlueter A."/>
        </authorList>
    </citation>
    <scope>NUCLEOTIDE SEQUENCE [LARGE SCALE GENOMIC DNA]</scope>
    <source>
        <strain evidence="1">LPU83</strain>
        <plasmid evidence="1">pLPU83d</plasmid>
    </source>
</reference>
<evidence type="ECO:0000313" key="1">
    <source>
        <dbReference type="EMBL" id="CDM63290.1"/>
    </source>
</evidence>
<keyword evidence="2" id="KW-1185">Reference proteome</keyword>
<evidence type="ECO:0000313" key="2">
    <source>
        <dbReference type="Proteomes" id="UP000019443"/>
    </source>
</evidence>
<protein>
    <submittedName>
        <fullName evidence="1">Uncharacterized protein</fullName>
    </submittedName>
</protein>